<proteinExistence type="inferred from homology"/>
<evidence type="ECO:0000256" key="2">
    <source>
        <dbReference type="SAM" id="Coils"/>
    </source>
</evidence>
<dbReference type="AlphaFoldDB" id="A0AAD4J6S0"/>
<dbReference type="GO" id="GO:0003729">
    <property type="term" value="F:mRNA binding"/>
    <property type="evidence" value="ECO:0007669"/>
    <property type="project" value="InterPro"/>
</dbReference>
<dbReference type="PANTHER" id="PTHR47874">
    <property type="entry name" value="EXPRESSED PROTEIN"/>
    <property type="match status" value="1"/>
</dbReference>
<dbReference type="Proteomes" id="UP001190926">
    <property type="component" value="Unassembled WGS sequence"/>
</dbReference>
<evidence type="ECO:0000256" key="1">
    <source>
        <dbReference type="ARBA" id="ARBA00007626"/>
    </source>
</evidence>
<keyword evidence="4" id="KW-1185">Reference proteome</keyword>
<dbReference type="EMBL" id="SDAM02000146">
    <property type="protein sequence ID" value="KAH6827625.1"/>
    <property type="molecule type" value="Genomic_DNA"/>
</dbReference>
<evidence type="ECO:0000313" key="4">
    <source>
        <dbReference type="Proteomes" id="UP001190926"/>
    </source>
</evidence>
<comment type="similarity">
    <text evidence="1">Belongs to the PPR family. P subfamily.</text>
</comment>
<evidence type="ECO:0000313" key="3">
    <source>
        <dbReference type="EMBL" id="KAH6827625.1"/>
    </source>
</evidence>
<reference evidence="3 4" key="1">
    <citation type="journal article" date="2021" name="Nat. Commun.">
        <title>Incipient diploidization of the medicinal plant Perilla within 10,000 years.</title>
        <authorList>
            <person name="Zhang Y."/>
            <person name="Shen Q."/>
            <person name="Leng L."/>
            <person name="Zhang D."/>
            <person name="Chen S."/>
            <person name="Shi Y."/>
            <person name="Ning Z."/>
            <person name="Chen S."/>
        </authorList>
    </citation>
    <scope>NUCLEOTIDE SEQUENCE [LARGE SCALE GENOMIC DNA]</scope>
    <source>
        <strain evidence="4">cv. PC099</strain>
    </source>
</reference>
<accession>A0AAD4J6S0</accession>
<organism evidence="3 4">
    <name type="scientific">Perilla frutescens var. hirtella</name>
    <name type="common">Perilla citriodora</name>
    <name type="synonym">Perilla setoyensis</name>
    <dbReference type="NCBI Taxonomy" id="608512"/>
    <lineage>
        <taxon>Eukaryota</taxon>
        <taxon>Viridiplantae</taxon>
        <taxon>Streptophyta</taxon>
        <taxon>Embryophyta</taxon>
        <taxon>Tracheophyta</taxon>
        <taxon>Spermatophyta</taxon>
        <taxon>Magnoliopsida</taxon>
        <taxon>eudicotyledons</taxon>
        <taxon>Gunneridae</taxon>
        <taxon>Pentapetalae</taxon>
        <taxon>asterids</taxon>
        <taxon>lamiids</taxon>
        <taxon>Lamiales</taxon>
        <taxon>Lamiaceae</taxon>
        <taxon>Nepetoideae</taxon>
        <taxon>Elsholtzieae</taxon>
        <taxon>Perilla</taxon>
    </lineage>
</organism>
<dbReference type="InterPro" id="IPR044179">
    <property type="entry name" value="PPR5-like"/>
</dbReference>
<protein>
    <submittedName>
        <fullName evidence="3">Uncharacterized protein</fullName>
    </submittedName>
</protein>
<feature type="coiled-coil region" evidence="2">
    <location>
        <begin position="94"/>
        <end position="125"/>
    </location>
</feature>
<name>A0AAD4J6S0_PERFH</name>
<sequence length="212" mass="24433">MRFQIIIEKRKKSPTKLKTWAYKLKIAEFRECLIRHRFSLYNHEGIAKRSAPIRFICQDATRASSSDGKESKVGELVSIFANKLSYSPADAISRDNLSDKVAELKKEILAQKEDAEKIEKILEEDGLDLFRRYSDGSAAVHLLKQLQRYPSLAMEVLWWRRKQLDHDAPMTVEEYSKGIAIASKMDNLDVAVELFKEAFNKGLKDINNPEQE</sequence>
<keyword evidence="2" id="KW-0175">Coiled coil</keyword>
<gene>
    <name evidence="3" type="ORF">C2S53_015965</name>
</gene>
<dbReference type="PANTHER" id="PTHR47874:SF1">
    <property type="entry name" value="OS05G0407900 PROTEIN"/>
    <property type="match status" value="1"/>
</dbReference>
<comment type="caution">
    <text evidence="3">The sequence shown here is derived from an EMBL/GenBank/DDBJ whole genome shotgun (WGS) entry which is preliminary data.</text>
</comment>